<dbReference type="AlphaFoldDB" id="A0A2H3B160"/>
<dbReference type="Proteomes" id="UP000218334">
    <property type="component" value="Unassembled WGS sequence"/>
</dbReference>
<proteinExistence type="predicted"/>
<gene>
    <name evidence="1" type="ORF">ARMSODRAFT_967837</name>
</gene>
<organism evidence="1 2">
    <name type="scientific">Armillaria solidipes</name>
    <dbReference type="NCBI Taxonomy" id="1076256"/>
    <lineage>
        <taxon>Eukaryota</taxon>
        <taxon>Fungi</taxon>
        <taxon>Dikarya</taxon>
        <taxon>Basidiomycota</taxon>
        <taxon>Agaricomycotina</taxon>
        <taxon>Agaricomycetes</taxon>
        <taxon>Agaricomycetidae</taxon>
        <taxon>Agaricales</taxon>
        <taxon>Marasmiineae</taxon>
        <taxon>Physalacriaceae</taxon>
        <taxon>Armillaria</taxon>
    </lineage>
</organism>
<evidence type="ECO:0000313" key="1">
    <source>
        <dbReference type="EMBL" id="PBK58337.1"/>
    </source>
</evidence>
<evidence type="ECO:0000313" key="2">
    <source>
        <dbReference type="Proteomes" id="UP000218334"/>
    </source>
</evidence>
<sequence>MFVYYCPASDELCCVLSEDASGTSMHSLQAQRLFEHKRVVNAYRSPTTLPSRADANNDLPSAVNTFAGDTTNVSFTPMPMSSYSPSSSYTYGDTVILVPTPPTVTQKDITQTDAHSHLEVENSYIVQYQEDNSSVIVQDSSARFGEDYLTATYNAGHGWAGREKIPSFLRFHHSSPATSSSFGGKSNAS</sequence>
<keyword evidence="2" id="KW-1185">Reference proteome</keyword>
<name>A0A2H3B160_9AGAR</name>
<dbReference type="EMBL" id="KZ293551">
    <property type="protein sequence ID" value="PBK58337.1"/>
    <property type="molecule type" value="Genomic_DNA"/>
</dbReference>
<reference evidence="2" key="1">
    <citation type="journal article" date="2017" name="Nat. Ecol. Evol.">
        <title>Genome expansion and lineage-specific genetic innovations in the forest pathogenic fungi Armillaria.</title>
        <authorList>
            <person name="Sipos G."/>
            <person name="Prasanna A.N."/>
            <person name="Walter M.C."/>
            <person name="O'Connor E."/>
            <person name="Balint B."/>
            <person name="Krizsan K."/>
            <person name="Kiss B."/>
            <person name="Hess J."/>
            <person name="Varga T."/>
            <person name="Slot J."/>
            <person name="Riley R."/>
            <person name="Boka B."/>
            <person name="Rigling D."/>
            <person name="Barry K."/>
            <person name="Lee J."/>
            <person name="Mihaltcheva S."/>
            <person name="LaButti K."/>
            <person name="Lipzen A."/>
            <person name="Waldron R."/>
            <person name="Moloney N.M."/>
            <person name="Sperisen C."/>
            <person name="Kredics L."/>
            <person name="Vagvoelgyi C."/>
            <person name="Patrignani A."/>
            <person name="Fitzpatrick D."/>
            <person name="Nagy I."/>
            <person name="Doyle S."/>
            <person name="Anderson J.B."/>
            <person name="Grigoriev I.V."/>
            <person name="Gueldener U."/>
            <person name="Muensterkoetter M."/>
            <person name="Nagy L.G."/>
        </authorList>
    </citation>
    <scope>NUCLEOTIDE SEQUENCE [LARGE SCALE GENOMIC DNA]</scope>
    <source>
        <strain evidence="2">28-4</strain>
    </source>
</reference>
<protein>
    <submittedName>
        <fullName evidence="1">Uncharacterized protein</fullName>
    </submittedName>
</protein>
<accession>A0A2H3B160</accession>